<feature type="domain" description="AMP-dependent synthetase/ligase" evidence="6">
    <location>
        <begin position="35"/>
        <end position="94"/>
    </location>
</feature>
<keyword evidence="4" id="KW-0067">ATP-binding</keyword>
<proteinExistence type="predicted"/>
<dbReference type="InterPro" id="IPR020845">
    <property type="entry name" value="AMP-binding_CS"/>
</dbReference>
<dbReference type="Proteomes" id="UP001608902">
    <property type="component" value="Unassembled WGS sequence"/>
</dbReference>
<dbReference type="SUPFAM" id="SSF56801">
    <property type="entry name" value="Acetyl-CoA synthetase-like"/>
    <property type="match status" value="1"/>
</dbReference>
<evidence type="ECO:0000313" key="8">
    <source>
        <dbReference type="Proteomes" id="UP001608902"/>
    </source>
</evidence>
<dbReference type="PANTHER" id="PTHR43272:SF33">
    <property type="entry name" value="AMP-BINDING DOMAIN-CONTAINING PROTEIN-RELATED"/>
    <property type="match status" value="1"/>
</dbReference>
<evidence type="ECO:0000256" key="2">
    <source>
        <dbReference type="ARBA" id="ARBA00022741"/>
    </source>
</evidence>
<keyword evidence="8" id="KW-1185">Reference proteome</keyword>
<keyword evidence="1" id="KW-0436">Ligase</keyword>
<evidence type="ECO:0000256" key="5">
    <source>
        <dbReference type="ARBA" id="ARBA00026121"/>
    </source>
</evidence>
<dbReference type="PROSITE" id="PS00455">
    <property type="entry name" value="AMP_BINDING"/>
    <property type="match status" value="1"/>
</dbReference>
<keyword evidence="3" id="KW-0443">Lipid metabolism</keyword>
<dbReference type="Pfam" id="PF00501">
    <property type="entry name" value="AMP-binding"/>
    <property type="match status" value="1"/>
</dbReference>
<protein>
    <recommendedName>
        <fullName evidence="5">long-chain-fatty-acid--CoA ligase</fullName>
        <ecNumber evidence="5">6.2.1.3</ecNumber>
    </recommendedName>
</protein>
<dbReference type="GO" id="GO:0005524">
    <property type="term" value="F:ATP binding"/>
    <property type="evidence" value="ECO:0007669"/>
    <property type="project" value="UniProtKB-KW"/>
</dbReference>
<dbReference type="InterPro" id="IPR000873">
    <property type="entry name" value="AMP-dep_synth/lig_dom"/>
</dbReference>
<evidence type="ECO:0000256" key="1">
    <source>
        <dbReference type="ARBA" id="ARBA00022598"/>
    </source>
</evidence>
<keyword evidence="2" id="KW-0547">Nucleotide-binding</keyword>
<dbReference type="EMBL" id="JBGFUD010020728">
    <property type="protein sequence ID" value="MFH4984745.1"/>
    <property type="molecule type" value="Genomic_DNA"/>
</dbReference>
<dbReference type="PANTHER" id="PTHR43272">
    <property type="entry name" value="LONG-CHAIN-FATTY-ACID--COA LIGASE"/>
    <property type="match status" value="1"/>
</dbReference>
<comment type="caution">
    <text evidence="7">The sequence shown here is derived from an EMBL/GenBank/DDBJ whole genome shotgun (WGS) entry which is preliminary data.</text>
</comment>
<reference evidence="7 8" key="1">
    <citation type="submission" date="2024-08" db="EMBL/GenBank/DDBJ databases">
        <title>Gnathostoma spinigerum genome.</title>
        <authorList>
            <person name="Gonzalez-Bertolin B."/>
            <person name="Monzon S."/>
            <person name="Zaballos A."/>
            <person name="Jimenez P."/>
            <person name="Dekumyoy P."/>
            <person name="Varona S."/>
            <person name="Cuesta I."/>
            <person name="Sumanam S."/>
            <person name="Adisakwattana P."/>
            <person name="Gasser R.B."/>
            <person name="Hernandez-Gonzalez A."/>
            <person name="Young N.D."/>
            <person name="Perteguer M.J."/>
        </authorList>
    </citation>
    <scope>NUCLEOTIDE SEQUENCE [LARGE SCALE GENOMIC DNA]</scope>
    <source>
        <strain evidence="7">AL3</strain>
        <tissue evidence="7">Liver</tissue>
    </source>
</reference>
<evidence type="ECO:0000256" key="4">
    <source>
        <dbReference type="ARBA" id="ARBA00022840"/>
    </source>
</evidence>
<keyword evidence="3" id="KW-0276">Fatty acid metabolism</keyword>
<accession>A0ABD6EZ52</accession>
<organism evidence="7 8">
    <name type="scientific">Gnathostoma spinigerum</name>
    <dbReference type="NCBI Taxonomy" id="75299"/>
    <lineage>
        <taxon>Eukaryota</taxon>
        <taxon>Metazoa</taxon>
        <taxon>Ecdysozoa</taxon>
        <taxon>Nematoda</taxon>
        <taxon>Chromadorea</taxon>
        <taxon>Rhabditida</taxon>
        <taxon>Spirurina</taxon>
        <taxon>Gnathostomatomorpha</taxon>
        <taxon>Gnathostomatoidea</taxon>
        <taxon>Gnathostomatidae</taxon>
        <taxon>Gnathostoma</taxon>
    </lineage>
</organism>
<evidence type="ECO:0000256" key="3">
    <source>
        <dbReference type="ARBA" id="ARBA00022832"/>
    </source>
</evidence>
<feature type="non-terminal residue" evidence="7">
    <location>
        <position position="1"/>
    </location>
</feature>
<gene>
    <name evidence="7" type="ORF">AB6A40_011454</name>
</gene>
<evidence type="ECO:0000259" key="6">
    <source>
        <dbReference type="Pfam" id="PF00501"/>
    </source>
</evidence>
<dbReference type="InterPro" id="IPR042099">
    <property type="entry name" value="ANL_N_sf"/>
</dbReference>
<name>A0ABD6EZ52_9BILA</name>
<sequence length="122" mass="13236">LIKRKPSCPSLLNVVLIHGFSDALKERASKEGIHVYSLVDVEERGKACEKREFQPPTPDDICTISYTSGTTGVPKGVIISHANTASVMQGLRFICNTDFSPSVCFFHVIDELTSAIDAAPSI</sequence>
<dbReference type="EC" id="6.2.1.3" evidence="5"/>
<dbReference type="Gene3D" id="3.40.50.12780">
    <property type="entry name" value="N-terminal domain of ligase-like"/>
    <property type="match status" value="1"/>
</dbReference>
<dbReference type="AlphaFoldDB" id="A0ABD6EZ52"/>
<dbReference type="GO" id="GO:0004467">
    <property type="term" value="F:long-chain fatty acid-CoA ligase activity"/>
    <property type="evidence" value="ECO:0007669"/>
    <property type="project" value="UniProtKB-EC"/>
</dbReference>
<evidence type="ECO:0000313" key="7">
    <source>
        <dbReference type="EMBL" id="MFH4984745.1"/>
    </source>
</evidence>